<evidence type="ECO:0008006" key="3">
    <source>
        <dbReference type="Google" id="ProtNLM"/>
    </source>
</evidence>
<sequence length="189" mass="20288">MNGHLSNIAIADICDALLALPAPALVGIDGRSGAGKTTLANALAARLEAAGRRVSTVEVEAYIGGWGSLVDDIGKLARMAGELSQRGSTQATPWDWAKEHWAEPVRIPRAGQADVVILVGCGSTSASVRPYLDLTVWLEADAELRLKRVRARDPYDWSEHWPGWAAQEEALLAEFPSNEKASFTLLSEA</sequence>
<evidence type="ECO:0000313" key="2">
    <source>
        <dbReference type="Proteomes" id="UP000595053"/>
    </source>
</evidence>
<reference evidence="1 2" key="1">
    <citation type="submission" date="2020-10" db="EMBL/GenBank/DDBJ databases">
        <title>Trueperella pecoris sp. nov. isolated from bovine and porcine specimens.</title>
        <authorList>
            <person name="Schoenecker L."/>
            <person name="Schnydrig P."/>
            <person name="Brodard I."/>
            <person name="Thomann A."/>
            <person name="Hemphill A."/>
            <person name="Rodriguez-Campos S."/>
            <person name="Perreten V."/>
            <person name="Jores J."/>
            <person name="Kittl S."/>
        </authorList>
    </citation>
    <scope>NUCLEOTIDE SEQUENCE [LARGE SCALE GENOMIC DNA]</scope>
    <source>
        <strain evidence="1 2">15A0121</strain>
    </source>
</reference>
<dbReference type="EMBL" id="CP063213">
    <property type="protein sequence ID" value="QOR44712.1"/>
    <property type="molecule type" value="Genomic_DNA"/>
</dbReference>
<keyword evidence="2" id="KW-1185">Reference proteome</keyword>
<proteinExistence type="predicted"/>
<dbReference type="Proteomes" id="UP000595053">
    <property type="component" value="Chromosome"/>
</dbReference>
<dbReference type="RefSeq" id="WP_197550563.1">
    <property type="nucleotide sequence ID" value="NZ_CP063213.1"/>
</dbReference>
<dbReference type="Gene3D" id="3.40.50.300">
    <property type="entry name" value="P-loop containing nucleotide triphosphate hydrolases"/>
    <property type="match status" value="1"/>
</dbReference>
<evidence type="ECO:0000313" key="1">
    <source>
        <dbReference type="EMBL" id="QOR44712.1"/>
    </source>
</evidence>
<accession>A0A7M1QRD5</accession>
<dbReference type="InterPro" id="IPR027417">
    <property type="entry name" value="P-loop_NTPase"/>
</dbReference>
<protein>
    <recommendedName>
        <fullName evidence="3">Uridine kinase</fullName>
    </recommendedName>
</protein>
<dbReference type="AlphaFoldDB" id="A0A7M1QRD5"/>
<dbReference type="SUPFAM" id="SSF52540">
    <property type="entry name" value="P-loop containing nucleoside triphosphate hydrolases"/>
    <property type="match status" value="1"/>
</dbReference>
<name>A0A7M1QRD5_9ACTO</name>
<gene>
    <name evidence="1" type="ORF">INS88_05200</name>
</gene>
<organism evidence="1 2">
    <name type="scientific">Trueperella pecoris</name>
    <dbReference type="NCBI Taxonomy" id="2733571"/>
    <lineage>
        <taxon>Bacteria</taxon>
        <taxon>Bacillati</taxon>
        <taxon>Actinomycetota</taxon>
        <taxon>Actinomycetes</taxon>
        <taxon>Actinomycetales</taxon>
        <taxon>Actinomycetaceae</taxon>
        <taxon>Trueperella</taxon>
    </lineage>
</organism>